<feature type="region of interest" description="Disordered" evidence="4">
    <location>
        <begin position="1"/>
        <end position="22"/>
    </location>
</feature>
<dbReference type="GeneTree" id="ENSGT01030000234958"/>
<dbReference type="PANTHER" id="PTHR14350">
    <property type="entry name" value="ARGININE VASOPRESSIN-INDUCED PROTEIN 1"/>
    <property type="match status" value="1"/>
</dbReference>
<feature type="region of interest" description="Disordered" evidence="4">
    <location>
        <begin position="117"/>
        <end position="144"/>
    </location>
</feature>
<evidence type="ECO:0000313" key="7">
    <source>
        <dbReference type="Proteomes" id="UP000261560"/>
    </source>
</evidence>
<feature type="compositionally biased region" description="Polar residues" evidence="4">
    <location>
        <begin position="120"/>
        <end position="133"/>
    </location>
</feature>
<dbReference type="OMA" id="NGPENRN"/>
<evidence type="ECO:0000256" key="3">
    <source>
        <dbReference type="ARBA" id="ARBA00023306"/>
    </source>
</evidence>
<evidence type="ECO:0000256" key="1">
    <source>
        <dbReference type="ARBA" id="ARBA00002403"/>
    </source>
</evidence>
<dbReference type="Ensembl" id="ENSOMET00000019814.1">
    <property type="protein sequence ID" value="ENSOMEP00000012462.1"/>
    <property type="gene ID" value="ENSOMEG00000013834.1"/>
</dbReference>
<organism evidence="6 7">
    <name type="scientific">Oryzias melastigma</name>
    <name type="common">Marine medaka</name>
    <dbReference type="NCBI Taxonomy" id="30732"/>
    <lineage>
        <taxon>Eukaryota</taxon>
        <taxon>Metazoa</taxon>
        <taxon>Chordata</taxon>
        <taxon>Craniata</taxon>
        <taxon>Vertebrata</taxon>
        <taxon>Euteleostomi</taxon>
        <taxon>Actinopterygii</taxon>
        <taxon>Neopterygii</taxon>
        <taxon>Teleostei</taxon>
        <taxon>Neoteleostei</taxon>
        <taxon>Acanthomorphata</taxon>
        <taxon>Ovalentaria</taxon>
        <taxon>Atherinomorphae</taxon>
        <taxon>Beloniformes</taxon>
        <taxon>Adrianichthyidae</taxon>
        <taxon>Oryziinae</taxon>
        <taxon>Oryzias</taxon>
    </lineage>
</organism>
<dbReference type="InterPro" id="IPR039579">
    <property type="entry name" value="AVPI1"/>
</dbReference>
<proteinExistence type="predicted"/>
<dbReference type="PaxDb" id="30732-ENSOMEP00000012462"/>
<feature type="compositionally biased region" description="Basic and acidic residues" evidence="4">
    <location>
        <begin position="1"/>
        <end position="17"/>
    </location>
</feature>
<dbReference type="Pfam" id="PF15063">
    <property type="entry name" value="TC1"/>
    <property type="match status" value="1"/>
</dbReference>
<dbReference type="AlphaFoldDB" id="A0A3B3C5V7"/>
<name>A0A3B3C5V7_ORYME</name>
<feature type="domain" description="Arginine vasopressin-induced protein 1/transcriptional and immune response regulator" evidence="5">
    <location>
        <begin position="3"/>
        <end position="67"/>
    </location>
</feature>
<keyword evidence="3" id="KW-0131">Cell cycle</keyword>
<sequence length="158" mass="17897">MAEPDFMEHDPPKEWKPSNRCSRKSGCSNIFSGVNLHQLQRLFRAGGNKDAEQLARLVWREVEKEEVGDEAGLDISGRSGRPPKTLGILVSITVKLVLLHRTEEPLPVCTAKEEEAALQPSLTELQTENNGPENRNHSKSWRLDAARDPERYLHRTLH</sequence>
<dbReference type="Proteomes" id="UP000261560">
    <property type="component" value="Unplaced"/>
</dbReference>
<keyword evidence="7" id="KW-1185">Reference proteome</keyword>
<evidence type="ECO:0000313" key="6">
    <source>
        <dbReference type="Ensembl" id="ENSOMEP00000012462.1"/>
    </source>
</evidence>
<reference evidence="6" key="2">
    <citation type="submission" date="2025-09" db="UniProtKB">
        <authorList>
            <consortium name="Ensembl"/>
        </authorList>
    </citation>
    <scope>IDENTIFICATION</scope>
</reference>
<reference evidence="6" key="1">
    <citation type="submission" date="2025-08" db="UniProtKB">
        <authorList>
            <consortium name="Ensembl"/>
        </authorList>
    </citation>
    <scope>IDENTIFICATION</scope>
</reference>
<comment type="function">
    <text evidence="1">May be involved in MAP kinase activation, epithelial sodium channel (ENaC) down-regulation and cell cycling.</text>
</comment>
<protein>
    <recommendedName>
        <fullName evidence="2">Arginine vasopressin-induced protein 1</fullName>
    </recommendedName>
</protein>
<evidence type="ECO:0000259" key="5">
    <source>
        <dbReference type="Pfam" id="PF15063"/>
    </source>
</evidence>
<accession>A0A3B3C5V7</accession>
<evidence type="ECO:0000256" key="4">
    <source>
        <dbReference type="SAM" id="MobiDB-lite"/>
    </source>
</evidence>
<evidence type="ECO:0000256" key="2">
    <source>
        <dbReference type="ARBA" id="ARBA00020697"/>
    </source>
</evidence>
<dbReference type="InterPro" id="IPR020282">
    <property type="entry name" value="Avpi1/C8orf4_dom"/>
</dbReference>